<feature type="non-terminal residue" evidence="4">
    <location>
        <position position="100"/>
    </location>
</feature>
<dbReference type="AlphaFoldDB" id="A0A7Y0SR06"/>
<dbReference type="PANTHER" id="PTHR43024">
    <property type="entry name" value="UDP-N-ACETYLMURAMOYL-TRIPEPTIDE--D-ALANYL-D-ALANINE LIGASE"/>
    <property type="match status" value="1"/>
</dbReference>
<dbReference type="GO" id="GO:0047480">
    <property type="term" value="F:UDP-N-acetylmuramoyl-tripeptide-D-alanyl-D-alanine ligase activity"/>
    <property type="evidence" value="ECO:0007669"/>
    <property type="project" value="UniProtKB-EC"/>
</dbReference>
<dbReference type="InterPro" id="IPR051046">
    <property type="entry name" value="MurCDEF_CellWall_CoF430Synth"/>
</dbReference>
<dbReference type="Gene3D" id="3.90.190.20">
    <property type="entry name" value="Mur ligase, C-terminal domain"/>
    <property type="match status" value="1"/>
</dbReference>
<dbReference type="EC" id="6.3.2.10" evidence="4"/>
<evidence type="ECO:0000256" key="3">
    <source>
        <dbReference type="ARBA" id="ARBA00022840"/>
    </source>
</evidence>
<reference evidence="4 5" key="1">
    <citation type="submission" date="2020-04" db="EMBL/GenBank/DDBJ databases">
        <title>Whole-genome sequencing of Vibrio spp. from China reveals different genetic environments of blaCTX-M-14 among diverse lineages.</title>
        <authorList>
            <person name="Zheng Z."/>
            <person name="Ye L."/>
            <person name="Chen S."/>
        </authorList>
    </citation>
    <scope>NUCLEOTIDE SEQUENCE [LARGE SCALE GENOMIC DNA]</scope>
    <source>
        <strain evidence="4 5">Vb0551</strain>
    </source>
</reference>
<evidence type="ECO:0000256" key="1">
    <source>
        <dbReference type="ARBA" id="ARBA00022598"/>
    </source>
</evidence>
<dbReference type="PANTHER" id="PTHR43024:SF1">
    <property type="entry name" value="UDP-N-ACETYLMURAMOYL-TRIPEPTIDE--D-ALANYL-D-ALANINE LIGASE"/>
    <property type="match status" value="1"/>
</dbReference>
<sequence length="100" mass="10611">DLHIAASSQEIELSLGIIGQHNVANAIAASIIALQMGATLEEVRAGLKHLNKVKGRVEVEALSEKIKLIDDSYNASVPAMKAAVDLLAAFPGQRWLILGN</sequence>
<dbReference type="InterPro" id="IPR036565">
    <property type="entry name" value="Mur-like_cat_sf"/>
</dbReference>
<feature type="non-terminal residue" evidence="4">
    <location>
        <position position="1"/>
    </location>
</feature>
<dbReference type="InterPro" id="IPR036615">
    <property type="entry name" value="Mur_ligase_C_dom_sf"/>
</dbReference>
<keyword evidence="2" id="KW-0547">Nucleotide-binding</keyword>
<comment type="caution">
    <text evidence="4">The sequence shown here is derived from an EMBL/GenBank/DDBJ whole genome shotgun (WGS) entry which is preliminary data.</text>
</comment>
<evidence type="ECO:0000256" key="2">
    <source>
        <dbReference type="ARBA" id="ARBA00022741"/>
    </source>
</evidence>
<proteinExistence type="predicted"/>
<evidence type="ECO:0000313" key="4">
    <source>
        <dbReference type="EMBL" id="NMU88063.1"/>
    </source>
</evidence>
<organism evidence="4 5">
    <name type="scientific">Vibrio parahaemolyticus</name>
    <dbReference type="NCBI Taxonomy" id="670"/>
    <lineage>
        <taxon>Bacteria</taxon>
        <taxon>Pseudomonadati</taxon>
        <taxon>Pseudomonadota</taxon>
        <taxon>Gammaproteobacteria</taxon>
        <taxon>Vibrionales</taxon>
        <taxon>Vibrionaceae</taxon>
        <taxon>Vibrio</taxon>
    </lineage>
</organism>
<name>A0A7Y0SR06_VIBPH</name>
<dbReference type="Proteomes" id="UP000518904">
    <property type="component" value="Unassembled WGS sequence"/>
</dbReference>
<dbReference type="GO" id="GO:0005524">
    <property type="term" value="F:ATP binding"/>
    <property type="evidence" value="ECO:0007669"/>
    <property type="project" value="UniProtKB-KW"/>
</dbReference>
<dbReference type="SUPFAM" id="SSF53623">
    <property type="entry name" value="MurD-like peptide ligases, catalytic domain"/>
    <property type="match status" value="1"/>
</dbReference>
<keyword evidence="1 4" id="KW-0436">Ligase</keyword>
<dbReference type="EMBL" id="JABCLB010002881">
    <property type="protein sequence ID" value="NMU88063.1"/>
    <property type="molecule type" value="Genomic_DNA"/>
</dbReference>
<protein>
    <submittedName>
        <fullName evidence="4">UDP-N-acetylmuramoyl-tripeptide--D-alanyl-D-alanine ligase</fullName>
        <ecNumber evidence="4">6.3.2.10</ecNumber>
    </submittedName>
</protein>
<dbReference type="SUPFAM" id="SSF53244">
    <property type="entry name" value="MurD-like peptide ligases, peptide-binding domain"/>
    <property type="match status" value="1"/>
</dbReference>
<keyword evidence="3" id="KW-0067">ATP-binding</keyword>
<accession>A0A7Y0SR06</accession>
<gene>
    <name evidence="4" type="primary">murF</name>
    <name evidence="4" type="ORF">HKB16_35050</name>
</gene>
<evidence type="ECO:0000313" key="5">
    <source>
        <dbReference type="Proteomes" id="UP000518904"/>
    </source>
</evidence>
<dbReference type="Gene3D" id="3.40.1190.10">
    <property type="entry name" value="Mur-like, catalytic domain"/>
    <property type="match status" value="1"/>
</dbReference>